<evidence type="ECO:0000313" key="4">
    <source>
        <dbReference type="Proteomes" id="UP000054776"/>
    </source>
</evidence>
<evidence type="ECO:0000256" key="2">
    <source>
        <dbReference type="SAM" id="MobiDB-lite"/>
    </source>
</evidence>
<evidence type="ECO:0000256" key="1">
    <source>
        <dbReference type="SAM" id="Coils"/>
    </source>
</evidence>
<dbReference type="Proteomes" id="UP000054776">
    <property type="component" value="Unassembled WGS sequence"/>
</dbReference>
<dbReference type="OrthoDB" id="444379at2759"/>
<dbReference type="GO" id="GO:0030992">
    <property type="term" value="C:intraciliary transport particle B"/>
    <property type="evidence" value="ECO:0007669"/>
    <property type="project" value="InterPro"/>
</dbReference>
<keyword evidence="4" id="KW-1185">Reference proteome</keyword>
<feature type="compositionally biased region" description="Polar residues" evidence="2">
    <location>
        <begin position="40"/>
        <end position="69"/>
    </location>
</feature>
<gene>
    <name evidence="3" type="primary">IFT74</name>
    <name evidence="3" type="ORF">T01_6389</name>
</gene>
<feature type="coiled-coil region" evidence="1">
    <location>
        <begin position="153"/>
        <end position="251"/>
    </location>
</feature>
<dbReference type="GO" id="GO:0048487">
    <property type="term" value="F:beta-tubulin binding"/>
    <property type="evidence" value="ECO:0007669"/>
    <property type="project" value="InterPro"/>
</dbReference>
<evidence type="ECO:0000313" key="3">
    <source>
        <dbReference type="EMBL" id="KRY39224.1"/>
    </source>
</evidence>
<dbReference type="FunCoup" id="A0A0V1BQX2">
    <property type="interactions" value="52"/>
</dbReference>
<dbReference type="STRING" id="6334.A0A0V1BQX2"/>
<dbReference type="GO" id="GO:0005929">
    <property type="term" value="C:cilium"/>
    <property type="evidence" value="ECO:0007669"/>
    <property type="project" value="TreeGrafter"/>
</dbReference>
<comment type="caution">
    <text evidence="3">The sequence shown here is derived from an EMBL/GenBank/DDBJ whole genome shotgun (WGS) entry which is preliminary data.</text>
</comment>
<dbReference type="InParanoid" id="A0A0V1BQX2"/>
<sequence>MFSSHGTKEKMPIKQIRAASSIGIEVPKRNATASQRRHLTTSQDAGVSLTKSNNLPTRSLTSARPSTSGIAMRQRSIQDRSYYATLLRTRIRALRLEMERLNNEKTKHELQVPSSTALEQTAEPLALEIRQLESTLMDYNFLLNKCSNNNINLVELREEWQKLKENNDQQLKMLDDLFEEKKNVEKQLKNAEEKLNMEKQRSETTFKNMENTFAKKYEAAEMKKLQLNEIIKEKENILNQLLDKQEHLKRAFQTDAIKSQACKNIYISVERCEKLIQVENIREQLRDEVKNYNASDQQKESLLRTIKHGKKELQTIEKQITRIKNRIEKVEKEIGTKNEPSDNEEMNFQSAEYFNNADEEEKKITDERLIKMNISKFRTQIQQLCQEMEKYGNVDQLYENVENKKKELIAKKELLQNHLNRNYNQLNVIQQNISNVEEKLNQNDKYKQLINCERQLWEIENNIQKSKQAIADAEANQNINIIKDELIITLNMLIQLFQFKKLHHRKINIYTYSNSELLTIVVNVDQ</sequence>
<dbReference type="PANTHER" id="PTHR31432">
    <property type="entry name" value="INTRAFLAGELLAR TRANSPORT PROTEIN 74 HOMOLOG"/>
    <property type="match status" value="1"/>
</dbReference>
<keyword evidence="3" id="KW-0966">Cell projection</keyword>
<name>A0A0V1BQX2_TRISP</name>
<feature type="region of interest" description="Disordered" evidence="2">
    <location>
        <begin position="29"/>
        <end position="73"/>
    </location>
</feature>
<dbReference type="GO" id="GO:0035735">
    <property type="term" value="P:intraciliary transport involved in cilium assembly"/>
    <property type="evidence" value="ECO:0007669"/>
    <property type="project" value="TreeGrafter"/>
</dbReference>
<dbReference type="EMBL" id="JYDH01000020">
    <property type="protein sequence ID" value="KRY39224.1"/>
    <property type="molecule type" value="Genomic_DNA"/>
</dbReference>
<keyword evidence="3" id="KW-0969">Cilium</keyword>
<dbReference type="InterPro" id="IPR029602">
    <property type="entry name" value="IFT74"/>
</dbReference>
<proteinExistence type="predicted"/>
<dbReference type="PANTHER" id="PTHR31432:SF0">
    <property type="entry name" value="INTRAFLAGELLAR TRANSPORT PROTEIN 74 HOMOLOG"/>
    <property type="match status" value="1"/>
</dbReference>
<protein>
    <submittedName>
        <fullName evidence="3">Intraflagellar transport protein 74-like protein</fullName>
    </submittedName>
</protein>
<keyword evidence="3" id="KW-0282">Flagellum</keyword>
<feature type="coiled-coil region" evidence="1">
    <location>
        <begin position="275"/>
        <end position="333"/>
    </location>
</feature>
<feature type="coiled-coil region" evidence="1">
    <location>
        <begin position="391"/>
        <end position="476"/>
    </location>
</feature>
<dbReference type="AlphaFoldDB" id="A0A0V1BQX2"/>
<reference evidence="3 4" key="1">
    <citation type="submission" date="2015-01" db="EMBL/GenBank/DDBJ databases">
        <title>Evolution of Trichinella species and genotypes.</title>
        <authorList>
            <person name="Korhonen P.K."/>
            <person name="Edoardo P."/>
            <person name="Giuseppe L.R."/>
            <person name="Gasser R.B."/>
        </authorList>
    </citation>
    <scope>NUCLEOTIDE SEQUENCE [LARGE SCALE GENOMIC DNA]</scope>
    <source>
        <strain evidence="3">ISS3</strain>
    </source>
</reference>
<organism evidence="3 4">
    <name type="scientific">Trichinella spiralis</name>
    <name type="common">Trichina worm</name>
    <dbReference type="NCBI Taxonomy" id="6334"/>
    <lineage>
        <taxon>Eukaryota</taxon>
        <taxon>Metazoa</taxon>
        <taxon>Ecdysozoa</taxon>
        <taxon>Nematoda</taxon>
        <taxon>Enoplea</taxon>
        <taxon>Dorylaimia</taxon>
        <taxon>Trichinellida</taxon>
        <taxon>Trichinellidae</taxon>
        <taxon>Trichinella</taxon>
    </lineage>
</organism>
<feature type="coiled-coil region" evidence="1">
    <location>
        <begin position="84"/>
        <end position="111"/>
    </location>
</feature>
<keyword evidence="1" id="KW-0175">Coiled coil</keyword>
<accession>A0A0V1BQX2</accession>